<dbReference type="AlphaFoldDB" id="A0A1M6BBG7"/>
<evidence type="ECO:0000313" key="3">
    <source>
        <dbReference type="Proteomes" id="UP000184510"/>
    </source>
</evidence>
<keyword evidence="1" id="KW-0812">Transmembrane</keyword>
<organism evidence="2 3">
    <name type="scientific">Rubritalea squalenifaciens DSM 18772</name>
    <dbReference type="NCBI Taxonomy" id="1123071"/>
    <lineage>
        <taxon>Bacteria</taxon>
        <taxon>Pseudomonadati</taxon>
        <taxon>Verrucomicrobiota</taxon>
        <taxon>Verrucomicrobiia</taxon>
        <taxon>Verrucomicrobiales</taxon>
        <taxon>Rubritaleaceae</taxon>
        <taxon>Rubritalea</taxon>
    </lineage>
</organism>
<feature type="transmembrane region" description="Helical" evidence="1">
    <location>
        <begin position="43"/>
        <end position="62"/>
    </location>
</feature>
<dbReference type="Proteomes" id="UP000184510">
    <property type="component" value="Unassembled WGS sequence"/>
</dbReference>
<evidence type="ECO:0000256" key="1">
    <source>
        <dbReference type="SAM" id="Phobius"/>
    </source>
</evidence>
<keyword evidence="1" id="KW-0472">Membrane</keyword>
<proteinExistence type="predicted"/>
<gene>
    <name evidence="2" type="ORF">SAMN02745181_0168</name>
</gene>
<dbReference type="EMBL" id="FQYR01000002">
    <property type="protein sequence ID" value="SHI46062.1"/>
    <property type="molecule type" value="Genomic_DNA"/>
</dbReference>
<accession>A0A1M6BBG7</accession>
<evidence type="ECO:0000313" key="2">
    <source>
        <dbReference type="EMBL" id="SHI46062.1"/>
    </source>
</evidence>
<keyword evidence="3" id="KW-1185">Reference proteome</keyword>
<sequence>MTARKIKIIAVSLALLLVGVVIFQNTGTMETKVLFARIEMPQAFMLFLTFSFGMLVGFVLAYSKAHKRIAATLKSKDS</sequence>
<dbReference type="STRING" id="1123071.SAMN02745181_0168"/>
<keyword evidence="1" id="KW-1133">Transmembrane helix</keyword>
<dbReference type="RefSeq" id="WP_143157619.1">
    <property type="nucleotide sequence ID" value="NZ_FQYR01000002.1"/>
</dbReference>
<protein>
    <recommendedName>
        <fullName evidence="4">Lipopolysaccharide assembly protein A domain-containing protein</fullName>
    </recommendedName>
</protein>
<name>A0A1M6BBG7_9BACT</name>
<evidence type="ECO:0008006" key="4">
    <source>
        <dbReference type="Google" id="ProtNLM"/>
    </source>
</evidence>
<dbReference type="InParanoid" id="A0A1M6BBG7"/>
<reference evidence="2 3" key="1">
    <citation type="submission" date="2016-11" db="EMBL/GenBank/DDBJ databases">
        <authorList>
            <person name="Jaros S."/>
            <person name="Januszkiewicz K."/>
            <person name="Wedrychowicz H."/>
        </authorList>
    </citation>
    <scope>NUCLEOTIDE SEQUENCE [LARGE SCALE GENOMIC DNA]</scope>
    <source>
        <strain evidence="2 3">DSM 18772</strain>
    </source>
</reference>
<dbReference type="OrthoDB" id="9814491at2"/>